<accession>A0A2A5QZU6</accession>
<dbReference type="RefSeq" id="WP_097381298.1">
    <property type="nucleotide sequence ID" value="NZ_NXNI01000001.1"/>
</dbReference>
<proteinExistence type="predicted"/>
<dbReference type="EMBL" id="NXNI01000001">
    <property type="protein sequence ID" value="PCR92375.1"/>
    <property type="molecule type" value="Genomic_DNA"/>
</dbReference>
<name>A0A2A5QZU6_9EURY</name>
<keyword evidence="1" id="KW-0812">Transmembrane</keyword>
<keyword evidence="3" id="KW-1185">Reference proteome</keyword>
<reference evidence="2 3" key="1">
    <citation type="submission" date="2017-09" db="EMBL/GenBank/DDBJ databases">
        <title>Genome sequences of Natrinema ejinorence JCM 13890T.</title>
        <authorList>
            <person name="Roh S.W."/>
            <person name="Kim Y.B."/>
            <person name="Kim J.Y."/>
        </authorList>
    </citation>
    <scope>NUCLEOTIDE SEQUENCE [LARGE SCALE GENOMIC DNA]</scope>
    <source>
        <strain evidence="2 3">JCM 13890</strain>
    </source>
</reference>
<feature type="transmembrane region" description="Helical" evidence="1">
    <location>
        <begin position="18"/>
        <end position="37"/>
    </location>
</feature>
<evidence type="ECO:0000313" key="2">
    <source>
        <dbReference type="EMBL" id="PCR92375.1"/>
    </source>
</evidence>
<dbReference type="AlphaFoldDB" id="A0A2A5QZU6"/>
<evidence type="ECO:0000256" key="1">
    <source>
        <dbReference type="SAM" id="Phobius"/>
    </source>
</evidence>
<dbReference type="OrthoDB" id="375669at2157"/>
<comment type="caution">
    <text evidence="2">The sequence shown here is derived from an EMBL/GenBank/DDBJ whole genome shotgun (WGS) entry which is preliminary data.</text>
</comment>
<sequence>MSTPDQMELLGNRAFQRFVVETFLLMFVVIACFKWLIAPQLQSQYPAVFPQSMARTTGKELPKTRLGWAQLGTLLALCGPFIYYRLSHTELGRTLTALFEPETEARQ</sequence>
<organism evidence="2 3">
    <name type="scientific">Natrinema ejinorense</name>
    <dbReference type="NCBI Taxonomy" id="373386"/>
    <lineage>
        <taxon>Archaea</taxon>
        <taxon>Methanobacteriati</taxon>
        <taxon>Methanobacteriota</taxon>
        <taxon>Stenosarchaea group</taxon>
        <taxon>Halobacteria</taxon>
        <taxon>Halobacteriales</taxon>
        <taxon>Natrialbaceae</taxon>
        <taxon>Natrinema</taxon>
    </lineage>
</organism>
<keyword evidence="1" id="KW-1133">Transmembrane helix</keyword>
<protein>
    <submittedName>
        <fullName evidence="2">Uncharacterized protein</fullName>
    </submittedName>
</protein>
<dbReference type="Proteomes" id="UP000219689">
    <property type="component" value="Unassembled WGS sequence"/>
</dbReference>
<evidence type="ECO:0000313" key="3">
    <source>
        <dbReference type="Proteomes" id="UP000219689"/>
    </source>
</evidence>
<keyword evidence="1" id="KW-0472">Membrane</keyword>
<gene>
    <name evidence="2" type="ORF">CP557_18705</name>
</gene>